<evidence type="ECO:0000313" key="2">
    <source>
        <dbReference type="EMBL" id="WZN39115.1"/>
    </source>
</evidence>
<dbReference type="Proteomes" id="UP001485459">
    <property type="component" value="Chromosome"/>
</dbReference>
<organism evidence="2 3">
    <name type="scientific">Chitinophaga pollutisoli</name>
    <dbReference type="NCBI Taxonomy" id="3133966"/>
    <lineage>
        <taxon>Bacteria</taxon>
        <taxon>Pseudomonadati</taxon>
        <taxon>Bacteroidota</taxon>
        <taxon>Chitinophagia</taxon>
        <taxon>Chitinophagales</taxon>
        <taxon>Chitinophagaceae</taxon>
        <taxon>Chitinophaga</taxon>
    </lineage>
</organism>
<proteinExistence type="predicted"/>
<evidence type="ECO:0008006" key="4">
    <source>
        <dbReference type="Google" id="ProtNLM"/>
    </source>
</evidence>
<feature type="transmembrane region" description="Helical" evidence="1">
    <location>
        <begin position="37"/>
        <end position="55"/>
    </location>
</feature>
<protein>
    <recommendedName>
        <fullName evidence="4">PAP2 superfamily protein</fullName>
    </recommendedName>
</protein>
<dbReference type="InterPro" id="IPR036938">
    <property type="entry name" value="PAP2/HPO_sf"/>
</dbReference>
<dbReference type="EMBL" id="CP149822">
    <property type="protein sequence ID" value="WZN39115.1"/>
    <property type="molecule type" value="Genomic_DNA"/>
</dbReference>
<gene>
    <name evidence="2" type="ORF">WJU16_13995</name>
</gene>
<evidence type="ECO:0000313" key="3">
    <source>
        <dbReference type="Proteomes" id="UP001485459"/>
    </source>
</evidence>
<reference evidence="3" key="1">
    <citation type="submission" date="2024-03" db="EMBL/GenBank/DDBJ databases">
        <title>Chitinophaga horti sp. nov., isolated from garden soil.</title>
        <authorList>
            <person name="Lee D.S."/>
            <person name="Han D.M."/>
            <person name="Baek J.H."/>
            <person name="Choi D.G."/>
            <person name="Jeon J.H."/>
            <person name="Jeon C.O."/>
        </authorList>
    </citation>
    <scope>NUCLEOTIDE SEQUENCE [LARGE SCALE GENOMIC DNA]</scope>
    <source>
        <strain evidence="3">GPA1</strain>
    </source>
</reference>
<keyword evidence="1" id="KW-0472">Membrane</keyword>
<keyword evidence="1" id="KW-1133">Transmembrane helix</keyword>
<sequence length="56" mass="5753">MGDMGMNVSLPLAGAVLLAGIAGTSRLVLDAHTPREVWSGFIVGILAQVGAYWIVG</sequence>
<dbReference type="SUPFAM" id="SSF48317">
    <property type="entry name" value="Acid phosphatase/Vanadium-dependent haloperoxidase"/>
    <property type="match status" value="1"/>
</dbReference>
<dbReference type="RefSeq" id="WP_341834119.1">
    <property type="nucleotide sequence ID" value="NZ_CP149822.1"/>
</dbReference>
<accession>A0ABZ2YH48</accession>
<keyword evidence="1" id="KW-0812">Transmembrane</keyword>
<evidence type="ECO:0000256" key="1">
    <source>
        <dbReference type="SAM" id="Phobius"/>
    </source>
</evidence>
<keyword evidence="3" id="KW-1185">Reference proteome</keyword>
<name>A0ABZ2YH48_9BACT</name>